<feature type="transmembrane region" description="Helical" evidence="11">
    <location>
        <begin position="299"/>
        <end position="320"/>
    </location>
</feature>
<comment type="catalytic activity">
    <reaction evidence="10">
        <text>an alpha-D-Glc-(1-&gt;3)-alpha-D-Man-(1-&gt;2)-alpha-D-Man-(1-&gt;2)-alpha-D-Man-(1-&gt;3)-[alpha-D-Man-(1-&gt;2)-alpha-D-Man-(1-&gt;3)-[alpha-D-Man-(1-&gt;2)-alpha-D-Man-(1-&gt;6)]-alpha-D-Man-(1-&gt;6)]-beta-D-Man-(1-&gt;4)-beta-D-GlcNAc-(1-&gt;4)-alpha-D-GlcNAc-diphospho-di-trans,poly-cis-dolichol + a di-trans,poly-cis-dolichyl beta-D-glucosyl phosphate = an alpha-D-Glc-(1-&gt;3)-alpha-D-Glc-(1-&gt;3)-alpha-D-Man-(1-&gt;2)-alpha-D-Man-(1-&gt;2)-alpha-D-Man-(1-&gt;3)-[alpha-D-Man-(1-&gt;2)-alpha-D-Man-(1-&gt;3)-[alpha-D-Man-(1-&gt;2)-alpha-D-Man-(1-&gt;6)]-alpha-D-Man-(1-&gt;6)]-beta-D-Man-(1-&gt;4)-beta-D-GlcNAc-(1-&gt;4)-alpha-D-GlcNAc-diphospho-di-trans,poly-cis-dolichol + a di-trans,poly-cis-dolichyl phosphate + H(+)</text>
        <dbReference type="Rhea" id="RHEA:31307"/>
        <dbReference type="Rhea" id="RHEA-COMP:19498"/>
        <dbReference type="Rhea" id="RHEA-COMP:19502"/>
        <dbReference type="Rhea" id="RHEA-COMP:19521"/>
        <dbReference type="Rhea" id="RHEA-COMP:19522"/>
        <dbReference type="ChEBI" id="CHEBI:15378"/>
        <dbReference type="ChEBI" id="CHEBI:57525"/>
        <dbReference type="ChEBI" id="CHEBI:57683"/>
        <dbReference type="ChEBI" id="CHEBI:132521"/>
        <dbReference type="ChEBI" id="CHEBI:132522"/>
        <dbReference type="EC" id="2.4.1.265"/>
    </reaction>
    <physiologicalReaction direction="left-to-right" evidence="10">
        <dbReference type="Rhea" id="RHEA:31308"/>
    </physiologicalReaction>
</comment>
<evidence type="ECO:0000256" key="6">
    <source>
        <dbReference type="ARBA" id="ARBA00022692"/>
    </source>
</evidence>
<evidence type="ECO:0000256" key="10">
    <source>
        <dbReference type="ARBA" id="ARBA00047346"/>
    </source>
</evidence>
<evidence type="ECO:0000256" key="2">
    <source>
        <dbReference type="ARBA" id="ARBA00004922"/>
    </source>
</evidence>
<protein>
    <recommendedName>
        <fullName evidence="11">Alpha-1,3-glucosyltransferase</fullName>
        <ecNumber evidence="11">2.4.1.-</ecNumber>
    </recommendedName>
</protein>
<dbReference type="GO" id="GO:0042283">
    <property type="term" value="F:dolichyl pyrophosphate Glc1Man9GlcNAc2 alpha-1,3-glucosyltransferase activity"/>
    <property type="evidence" value="ECO:0007669"/>
    <property type="project" value="UniProtKB-EC"/>
</dbReference>
<keyword evidence="4 11" id="KW-0328">Glycosyltransferase</keyword>
<keyword evidence="6 11" id="KW-0812">Transmembrane</keyword>
<dbReference type="UniPathway" id="UPA00378"/>
<feature type="transmembrane region" description="Helical" evidence="11">
    <location>
        <begin position="476"/>
        <end position="495"/>
    </location>
</feature>
<feature type="transmembrane region" description="Helical" evidence="11">
    <location>
        <begin position="340"/>
        <end position="358"/>
    </location>
</feature>
<sequence>MTKHLLPGSTGHGKAIEPVRTPERVKKSRKTGGNQMLQPSLNRDLETSIKTPPKPPKTTETQLENQPVVPKRSLLNLWVLSLFLKGLLMVGYHSTDFDVHRNWLAITNKLPLKQWYTENTSQWTLDYPPFFAYFEWALLQLVPASVAADGCLDIVEIGNYGMPTVYFQRVSVMASEIVLFLSLRWYVQTSTLPAEKTRAFAVALSLILSPGLLLIDHVHFQYNGMMYGLLVFMINCARLERYVLCGFFFAVLLCFKHIYLYLAPAVFIYLLRAYTLNLTYDTKKSALANAVVLVRWKNLLKLGSTVILVFFAAFAPFAYYGVMPQLIARLFPFSRGLTHAYWAPNIWAVYSFLDRVLLQVYKQIPLFQVPLQKILKFDPRLLEVDAIVNSSTRGLVGDSGFVVLPEITPKLTFLLTLFYQVMALIPLFIQPTFERFLGALTLCGYASFLFGWHVHEKAILLVIFPLSFLVTRDKRLLRSFNLLAACGYVSLFPLIFTCEEWLIKVVYTTLWYFIYYFVFRKVVRIPNHKNSLEAYTSYSLLDRVSSMYILGLIPVTVVVTLIDSFELRFAILKRLEFLKLMIVSVYCGVGIISSWNGFNWLYFVDESIWESAVGL</sequence>
<evidence type="ECO:0000256" key="5">
    <source>
        <dbReference type="ARBA" id="ARBA00022679"/>
    </source>
</evidence>
<dbReference type="Pfam" id="PF03155">
    <property type="entry name" value="Alg6_Alg8"/>
    <property type="match status" value="1"/>
</dbReference>
<feature type="transmembrane region" description="Helical" evidence="11">
    <location>
        <begin position="582"/>
        <end position="603"/>
    </location>
</feature>
<dbReference type="GO" id="GO:0005789">
    <property type="term" value="C:endoplasmic reticulum membrane"/>
    <property type="evidence" value="ECO:0007669"/>
    <property type="project" value="UniProtKB-SubCell"/>
</dbReference>
<comment type="similarity">
    <text evidence="3 11">Belongs to the ALG6/ALG8 glucosyltransferase family.</text>
</comment>
<feature type="transmembrane region" description="Helical" evidence="11">
    <location>
        <begin position="166"/>
        <end position="187"/>
    </location>
</feature>
<evidence type="ECO:0000256" key="3">
    <source>
        <dbReference type="ARBA" id="ARBA00008715"/>
    </source>
</evidence>
<feature type="compositionally biased region" description="Basic and acidic residues" evidence="12">
    <location>
        <begin position="14"/>
        <end position="25"/>
    </location>
</feature>
<evidence type="ECO:0000256" key="8">
    <source>
        <dbReference type="ARBA" id="ARBA00022989"/>
    </source>
</evidence>
<evidence type="ECO:0000256" key="11">
    <source>
        <dbReference type="RuleBase" id="RU363110"/>
    </source>
</evidence>
<proteinExistence type="inferred from homology"/>
<dbReference type="AlphaFoldDB" id="A0A4P6XWD5"/>
<dbReference type="GO" id="GO:0006487">
    <property type="term" value="P:protein N-linked glycosylation"/>
    <property type="evidence" value="ECO:0007669"/>
    <property type="project" value="TreeGrafter"/>
</dbReference>
<dbReference type="Proteomes" id="UP000292447">
    <property type="component" value="Chromosome V"/>
</dbReference>
<feature type="transmembrane region" description="Helical" evidence="11">
    <location>
        <begin position="74"/>
        <end position="94"/>
    </location>
</feature>
<dbReference type="PANTHER" id="PTHR12413:SF2">
    <property type="entry name" value="DOLICHYL PYROPHOSPHATE GLC1MAN9GLCNAC2 ALPHA-1,3-GLUCOSYLTRANSFERASE-RELATED"/>
    <property type="match status" value="1"/>
</dbReference>
<evidence type="ECO:0000256" key="9">
    <source>
        <dbReference type="ARBA" id="ARBA00023136"/>
    </source>
</evidence>
<feature type="transmembrane region" description="Helical" evidence="11">
    <location>
        <begin position="199"/>
        <end position="215"/>
    </location>
</feature>
<feature type="transmembrane region" description="Helical" evidence="11">
    <location>
        <begin position="501"/>
        <end position="519"/>
    </location>
</feature>
<keyword evidence="7 11" id="KW-0256">Endoplasmic reticulum</keyword>
<comment type="pathway">
    <text evidence="2 11">Protein modification; protein glycosylation.</text>
</comment>
<feature type="transmembrane region" description="Helical" evidence="11">
    <location>
        <begin position="540"/>
        <end position="562"/>
    </location>
</feature>
<dbReference type="STRING" id="2163413.A0A4P6XWD5"/>
<keyword evidence="14" id="KW-1185">Reference proteome</keyword>
<evidence type="ECO:0000256" key="12">
    <source>
        <dbReference type="SAM" id="MobiDB-lite"/>
    </source>
</evidence>
<feature type="transmembrane region" description="Helical" evidence="11">
    <location>
        <begin position="258"/>
        <end position="278"/>
    </location>
</feature>
<feature type="compositionally biased region" description="Polar residues" evidence="12">
    <location>
        <begin position="31"/>
        <end position="41"/>
    </location>
</feature>
<keyword evidence="9 11" id="KW-0472">Membrane</keyword>
<dbReference type="EC" id="2.4.1.-" evidence="11"/>
<feature type="transmembrane region" description="Helical" evidence="11">
    <location>
        <begin position="411"/>
        <end position="429"/>
    </location>
</feature>
<dbReference type="EMBL" id="CP034460">
    <property type="protein sequence ID" value="QBM90421.1"/>
    <property type="molecule type" value="Genomic_DNA"/>
</dbReference>
<reference evidence="14" key="1">
    <citation type="submission" date="2019-03" db="EMBL/GenBank/DDBJ databases">
        <title>Snf2 controls pulcherriminic acid biosynthesis and connects pigmentation and antifungal activity of the yeast Metschnikowia pulcherrima.</title>
        <authorList>
            <person name="Gore-Lloyd D."/>
            <person name="Sumann I."/>
            <person name="Brachmann A.O."/>
            <person name="Schneeberger K."/>
            <person name="Ortiz-Merino R.A."/>
            <person name="Moreno-Beltran M."/>
            <person name="Schlaefli M."/>
            <person name="Kirner P."/>
            <person name="Santos Kron A."/>
            <person name="Wolfe K.H."/>
            <person name="Piel J."/>
            <person name="Ahrens C.H."/>
            <person name="Henk D."/>
            <person name="Freimoser F.M."/>
        </authorList>
    </citation>
    <scope>NUCLEOTIDE SEQUENCE [LARGE SCALE GENOMIC DNA]</scope>
    <source>
        <strain evidence="14">APC 1.2</strain>
    </source>
</reference>
<organism evidence="13 14">
    <name type="scientific">Metschnikowia aff. pulcherrima</name>
    <dbReference type="NCBI Taxonomy" id="2163413"/>
    <lineage>
        <taxon>Eukaryota</taxon>
        <taxon>Fungi</taxon>
        <taxon>Dikarya</taxon>
        <taxon>Ascomycota</taxon>
        <taxon>Saccharomycotina</taxon>
        <taxon>Pichiomycetes</taxon>
        <taxon>Metschnikowiaceae</taxon>
        <taxon>Metschnikowia</taxon>
    </lineage>
</organism>
<evidence type="ECO:0000313" key="14">
    <source>
        <dbReference type="Proteomes" id="UP000292447"/>
    </source>
</evidence>
<name>A0A4P6XWD5_9ASCO</name>
<feature type="region of interest" description="Disordered" evidence="12">
    <location>
        <begin position="1"/>
        <end position="65"/>
    </location>
</feature>
<evidence type="ECO:0000256" key="4">
    <source>
        <dbReference type="ARBA" id="ARBA00022676"/>
    </source>
</evidence>
<gene>
    <name evidence="13" type="primary">MPUL0E06700</name>
    <name evidence="13" type="ORF">METSCH_E06700</name>
</gene>
<evidence type="ECO:0000313" key="13">
    <source>
        <dbReference type="EMBL" id="QBM90421.1"/>
    </source>
</evidence>
<dbReference type="InterPro" id="IPR004856">
    <property type="entry name" value="Glyco_trans_ALG6/ALG8"/>
</dbReference>
<evidence type="ECO:0000256" key="7">
    <source>
        <dbReference type="ARBA" id="ARBA00022824"/>
    </source>
</evidence>
<comment type="subcellular location">
    <subcellularLocation>
        <location evidence="1 11">Endoplasmic reticulum membrane</location>
        <topology evidence="1 11">Multi-pass membrane protein</topology>
    </subcellularLocation>
</comment>
<dbReference type="PANTHER" id="PTHR12413">
    <property type="entry name" value="DOLICHYL GLYCOSYLTRANSFERASE"/>
    <property type="match status" value="1"/>
</dbReference>
<keyword evidence="5 11" id="KW-0808">Transferase</keyword>
<keyword evidence="8 11" id="KW-1133">Transmembrane helix</keyword>
<evidence type="ECO:0000256" key="1">
    <source>
        <dbReference type="ARBA" id="ARBA00004477"/>
    </source>
</evidence>
<accession>A0A4P6XWD5</accession>